<evidence type="ECO:0000313" key="1">
    <source>
        <dbReference type="EMBL" id="KAK3778071.1"/>
    </source>
</evidence>
<protein>
    <submittedName>
        <fullName evidence="1">Uncharacterized protein</fullName>
    </submittedName>
</protein>
<name>A0AAE0ZZY3_9GAST</name>
<dbReference type="AlphaFoldDB" id="A0AAE0ZZY3"/>
<accession>A0AAE0ZZY3</accession>
<dbReference type="EMBL" id="JAWDGP010003022">
    <property type="protein sequence ID" value="KAK3778071.1"/>
    <property type="molecule type" value="Genomic_DNA"/>
</dbReference>
<gene>
    <name evidence="1" type="ORF">RRG08_044687</name>
</gene>
<evidence type="ECO:0000313" key="2">
    <source>
        <dbReference type="Proteomes" id="UP001283361"/>
    </source>
</evidence>
<reference evidence="1" key="1">
    <citation type="journal article" date="2023" name="G3 (Bethesda)">
        <title>A reference genome for the long-term kleptoplast-retaining sea slug Elysia crispata morphotype clarki.</title>
        <authorList>
            <person name="Eastman K.E."/>
            <person name="Pendleton A.L."/>
            <person name="Shaikh M.A."/>
            <person name="Suttiyut T."/>
            <person name="Ogas R."/>
            <person name="Tomko P."/>
            <person name="Gavelis G."/>
            <person name="Widhalm J.R."/>
            <person name="Wisecaver J.H."/>
        </authorList>
    </citation>
    <scope>NUCLEOTIDE SEQUENCE</scope>
    <source>
        <strain evidence="1">ECLA1</strain>
    </source>
</reference>
<keyword evidence="2" id="KW-1185">Reference proteome</keyword>
<dbReference type="Proteomes" id="UP001283361">
    <property type="component" value="Unassembled WGS sequence"/>
</dbReference>
<sequence>MTLKCPQLLKLRHYKRSILVPNLAALMDLTLELHVGSMQRAAAHGYLWGQTSSKVQIVRLSACLFSQSYLTTSLSRYAAIELGQHRSLRLLCVNA</sequence>
<comment type="caution">
    <text evidence="1">The sequence shown here is derived from an EMBL/GenBank/DDBJ whole genome shotgun (WGS) entry which is preliminary data.</text>
</comment>
<organism evidence="1 2">
    <name type="scientific">Elysia crispata</name>
    <name type="common">lettuce slug</name>
    <dbReference type="NCBI Taxonomy" id="231223"/>
    <lineage>
        <taxon>Eukaryota</taxon>
        <taxon>Metazoa</taxon>
        <taxon>Spiralia</taxon>
        <taxon>Lophotrochozoa</taxon>
        <taxon>Mollusca</taxon>
        <taxon>Gastropoda</taxon>
        <taxon>Heterobranchia</taxon>
        <taxon>Euthyneura</taxon>
        <taxon>Panpulmonata</taxon>
        <taxon>Sacoglossa</taxon>
        <taxon>Placobranchoidea</taxon>
        <taxon>Plakobranchidae</taxon>
        <taxon>Elysia</taxon>
    </lineage>
</organism>
<proteinExistence type="predicted"/>